<dbReference type="EMBL" id="LKLN01000021">
    <property type="protein sequence ID" value="KSU06678.1"/>
    <property type="molecule type" value="Genomic_DNA"/>
</dbReference>
<feature type="compositionally biased region" description="Polar residues" evidence="1">
    <location>
        <begin position="699"/>
        <end position="713"/>
    </location>
</feature>
<dbReference type="PATRIC" id="fig|1360.105.peg.2585"/>
<reference evidence="3" key="1">
    <citation type="submission" date="2015-10" db="EMBL/GenBank/DDBJ databases">
        <title>Draft Genome Sequences of 11 Lactococcus lactis subspecies cremoris strains.</title>
        <authorList>
            <person name="Wels M."/>
            <person name="Backus L."/>
            <person name="Boekhorst J."/>
            <person name="Dijkstra A."/>
            <person name="Beerthuizen M."/>
            <person name="Kelly W."/>
            <person name="Siezen R."/>
            <person name="Bachmann H."/>
            <person name="Van Hijum S."/>
        </authorList>
    </citation>
    <scope>NUCLEOTIDE SEQUENCE [LARGE SCALE GENOMIC DNA]</scope>
    <source>
        <strain evidence="3">KF282</strain>
    </source>
</reference>
<gene>
    <name evidence="2" type="ORF">KF282_0835</name>
</gene>
<dbReference type="Proteomes" id="UP000053058">
    <property type="component" value="Unassembled WGS sequence"/>
</dbReference>
<name>A0A0V8CZC9_LACLL</name>
<protein>
    <submittedName>
        <fullName evidence="2">Uncharacterized protein</fullName>
    </submittedName>
</protein>
<sequence length="1374" mass="142266">MNSSSTDYAIYIANPNVDLTPLSTLNSSNAKSVTIIGDRTDSLANNSSKDINAQIANLPTNLSLNLPVLFRNITLSGDSTIYANGYNLAISSGAYFTGNVNLYGGSQSGSVANTNLWLNSTGSGNLTIYGGGSSGTTVQGSTAVNIKNTSGNQITVYGGDANKGTVGASYTDVVGTNSGSLTASGNSPTGNVTGNINLGLSGLSPTTTVSTIYGDINSNLPQASTNRLITVTVNCPGIKFSQPIVATNYKLGSSNGLLASSMMNINADTVPFISGGTNGSDAFNNNNTTSTNANTTTSILKPSLNSAILNLGATTASASNVGILNCNQIFNFTTLNLEPNNQLNMSASGTFNGYIYNSGSAATTNNGTSSPDDQYQRNYSKFGAINLWENSVLVENGGPGSGKGTDAYVPSAPNIQVGTLSVSPNCYFETPLYSYNQSSITQANQTWNSSGEFANTFSGFQLATVDQAGNTYTSESSLTWEPITTPDVNQANFTNAGIFWGAASKQAYPIISIIPSSISTSSTYGNLASPADIIGYSDSTTFGFISDYFGYSTSAASNTSNGYLIYMQSGSVREFKFNGSDSTDGSGTWNLNGTTAGGTTIPAASYSVSGVNITTGISGSSSAITSPVSAYASYFKNTVSGTTYYNLARLIYPTSAWNGSVDISPGFFQTIGSKNYITHANVQTPSLLGKSPFIQWEWPQSTSSPGGNQTTKPVTLANDPPTLNTDTSYTDYAPGVTSKADSGYIPDSTTGTNAWPYPSLSFSGMNTTGNYGFFPNGYFNGTNTISYNTQGFNSTNWQTVATSSANPSSFLIYNTTTYYTNDDGSTATPPLTSSTGSVSGAGISIQQEASIASASNTSPYNGATSTYQALKTIYNPTSTLGNSNATMTPTQIILSNASNKLTIYYNKTGANSPSQIFTSTEAEFSTALSTQLSSSTFSTVGTTITATYHSSNGNDYSGTITVQAGLLAASNVTTVTSAVNGYAKDMATALNANSSNNQIAQDLIKLTNASATDVNNNSQNGNITITGWNNGAQYNLSSTYTNNQLFQQIITDLSNHSIPAGTVFKVTFAAPSGLDGNNTQTAQITIIPGTISAQNISLTLSQAQSILKNDSTDIALASDLALKTTSVGTSGANVVATIGTDVSGNPSPAGTQLSSTATISSDGKTLTPSTRITTSLNSLIVATNNTQADQTTTLTFSTIKYGITTTINLTVIAAGSLTLKSIPSPINFGTWTTSNPPNWTNGIPEQSPSSCIAVVQDTRTTARPWQLTVTDSNTGGIIGANGYILSAGGSATSDSGVSLSNYNTPITLTNATQSTAINSQVVYVDDIPQGNNTPSGSETITINPNLFLFFPSGPLSNSLLNGTDTLTRNLTSAP</sequence>
<accession>A0A0V8CZC9</accession>
<feature type="region of interest" description="Disordered" evidence="1">
    <location>
        <begin position="699"/>
        <end position="730"/>
    </location>
</feature>
<evidence type="ECO:0000313" key="3">
    <source>
        <dbReference type="Proteomes" id="UP000053058"/>
    </source>
</evidence>
<organism evidence="2 3">
    <name type="scientific">Lactococcus lactis subsp. lactis</name>
    <name type="common">Streptococcus lactis</name>
    <dbReference type="NCBI Taxonomy" id="1360"/>
    <lineage>
        <taxon>Bacteria</taxon>
        <taxon>Bacillati</taxon>
        <taxon>Bacillota</taxon>
        <taxon>Bacilli</taxon>
        <taxon>Lactobacillales</taxon>
        <taxon>Streptococcaceae</taxon>
        <taxon>Lactococcus</taxon>
    </lineage>
</organism>
<comment type="caution">
    <text evidence="2">The sequence shown here is derived from an EMBL/GenBank/DDBJ whole genome shotgun (WGS) entry which is preliminary data.</text>
</comment>
<feature type="compositionally biased region" description="Polar residues" evidence="1">
    <location>
        <begin position="721"/>
        <end position="730"/>
    </location>
</feature>
<evidence type="ECO:0000256" key="1">
    <source>
        <dbReference type="SAM" id="MobiDB-lite"/>
    </source>
</evidence>
<evidence type="ECO:0000313" key="2">
    <source>
        <dbReference type="EMBL" id="KSU06678.1"/>
    </source>
</evidence>
<proteinExistence type="predicted"/>